<protein>
    <submittedName>
        <fullName evidence="3">DNA-protecting protein DprA</fullName>
    </submittedName>
</protein>
<dbReference type="SUPFAM" id="SSF102405">
    <property type="entry name" value="MCP/YpsA-like"/>
    <property type="match status" value="1"/>
</dbReference>
<name>A0A2T4U8A6_9BACI</name>
<proteinExistence type="inferred from homology"/>
<dbReference type="OrthoDB" id="9785707at2"/>
<dbReference type="Proteomes" id="UP000240509">
    <property type="component" value="Unassembled WGS sequence"/>
</dbReference>
<dbReference type="RefSeq" id="WP_107583896.1">
    <property type="nucleotide sequence ID" value="NZ_PZJJ01000005.1"/>
</dbReference>
<dbReference type="InterPro" id="IPR057666">
    <property type="entry name" value="DrpA_SLOG"/>
</dbReference>
<sequence length="292" mass="32599">MIPESINDRVIHLHYCSGGNSRLVNEIFRMDPDMNGIYEKNSFLLGEIPFQRKEKLRTIVQKVRDLSYDAIQELLLKDGVKAISLIDEDYPSHLFHMTVPPAVLYCKGKTFPLQNMTLGVVGARHPSVYAAGNMEVLLRPAVEKGIVVVSGMAAGIDTLAHKTAIKFGGETAAVLAYGLNHLYPVSSRNLKEKMERDHLVFGEYPPYIKPMKHRFPERNRIISGLSRGVFVVEAKMRSGSLITAETALEQGRDIYALPGRITDQLSEGTNRLIQDGAKSILTPEDLLEEFGY</sequence>
<dbReference type="Pfam" id="PF02481">
    <property type="entry name" value="DNA_processg_A"/>
    <property type="match status" value="1"/>
</dbReference>
<dbReference type="PANTHER" id="PTHR43022:SF1">
    <property type="entry name" value="PROTEIN SMF"/>
    <property type="match status" value="1"/>
</dbReference>
<feature type="domain" description="Smf/DprA SLOG" evidence="2">
    <location>
        <begin position="83"/>
        <end position="290"/>
    </location>
</feature>
<dbReference type="InterPro" id="IPR003488">
    <property type="entry name" value="DprA"/>
</dbReference>
<keyword evidence="4" id="KW-1185">Reference proteome</keyword>
<dbReference type="GO" id="GO:0009294">
    <property type="term" value="P:DNA-mediated transformation"/>
    <property type="evidence" value="ECO:0007669"/>
    <property type="project" value="InterPro"/>
</dbReference>
<dbReference type="NCBIfam" id="TIGR00732">
    <property type="entry name" value="dprA"/>
    <property type="match status" value="1"/>
</dbReference>
<evidence type="ECO:0000313" key="3">
    <source>
        <dbReference type="EMBL" id="PTL39639.1"/>
    </source>
</evidence>
<evidence type="ECO:0000313" key="4">
    <source>
        <dbReference type="Proteomes" id="UP000240509"/>
    </source>
</evidence>
<evidence type="ECO:0000259" key="2">
    <source>
        <dbReference type="Pfam" id="PF02481"/>
    </source>
</evidence>
<dbReference type="EMBL" id="PZJJ01000005">
    <property type="protein sequence ID" value="PTL39639.1"/>
    <property type="molecule type" value="Genomic_DNA"/>
</dbReference>
<accession>A0A2T4U8A6</accession>
<comment type="caution">
    <text evidence="3">The sequence shown here is derived from an EMBL/GenBank/DDBJ whole genome shotgun (WGS) entry which is preliminary data.</text>
</comment>
<reference evidence="3 4" key="1">
    <citation type="submission" date="2018-03" db="EMBL/GenBank/DDBJ databases">
        <title>Alkalicoccus saliphilus sp. nov., isolated from a mineral pool.</title>
        <authorList>
            <person name="Zhao B."/>
        </authorList>
    </citation>
    <scope>NUCLEOTIDE SEQUENCE [LARGE SCALE GENOMIC DNA]</scope>
    <source>
        <strain evidence="3 4">6AG</strain>
    </source>
</reference>
<organism evidence="3 4">
    <name type="scientific">Alkalicoccus saliphilus</name>
    <dbReference type="NCBI Taxonomy" id="200989"/>
    <lineage>
        <taxon>Bacteria</taxon>
        <taxon>Bacillati</taxon>
        <taxon>Bacillota</taxon>
        <taxon>Bacilli</taxon>
        <taxon>Bacillales</taxon>
        <taxon>Bacillaceae</taxon>
        <taxon>Alkalicoccus</taxon>
    </lineage>
</organism>
<dbReference type="AlphaFoldDB" id="A0A2T4U8A6"/>
<comment type="similarity">
    <text evidence="1">Belongs to the DprA/Smf family.</text>
</comment>
<evidence type="ECO:0000256" key="1">
    <source>
        <dbReference type="ARBA" id="ARBA00006525"/>
    </source>
</evidence>
<dbReference type="PANTHER" id="PTHR43022">
    <property type="entry name" value="PROTEIN SMF"/>
    <property type="match status" value="1"/>
</dbReference>
<gene>
    <name evidence="3" type="primary">dprA</name>
    <name evidence="3" type="ORF">C6Y45_04785</name>
</gene>
<dbReference type="Gene3D" id="3.40.50.450">
    <property type="match status" value="1"/>
</dbReference>